<evidence type="ECO:0000256" key="2">
    <source>
        <dbReference type="SAM" id="SignalP"/>
    </source>
</evidence>
<keyword evidence="2" id="KW-0732">Signal</keyword>
<dbReference type="Pfam" id="PF02321">
    <property type="entry name" value="OEP"/>
    <property type="match status" value="1"/>
</dbReference>
<dbReference type="OrthoDB" id="9833003at2"/>
<comment type="similarity">
    <text evidence="1">Belongs to the outer membrane factor (OMF) (TC 1.B.17) family.</text>
</comment>
<dbReference type="InterPro" id="IPR003423">
    <property type="entry name" value="OMP_efflux"/>
</dbReference>
<organism evidence="3 4">
    <name type="scientific">Lacunisphaera limnophila</name>
    <dbReference type="NCBI Taxonomy" id="1838286"/>
    <lineage>
        <taxon>Bacteria</taxon>
        <taxon>Pseudomonadati</taxon>
        <taxon>Verrucomicrobiota</taxon>
        <taxon>Opitutia</taxon>
        <taxon>Opitutales</taxon>
        <taxon>Opitutaceae</taxon>
        <taxon>Lacunisphaera</taxon>
    </lineage>
</organism>
<name>A0A1D8AT83_9BACT</name>
<dbReference type="GO" id="GO:0015562">
    <property type="term" value="F:efflux transmembrane transporter activity"/>
    <property type="evidence" value="ECO:0007669"/>
    <property type="project" value="InterPro"/>
</dbReference>
<sequence>MQPTRSIICLALLAALPAVGLAQVDIPTGSQADLLRAVTEAPALNAAARRTAAARERIDSSGRLADPELEGMGSRMVGPMNERATMWEVNVRQPLPKRGERAADRDRARAAVLMSEADYALMAGEMAADTAMALAEAQGAEARILLLEAQIARLDPVLRSIESRLATTGGRIADRLTVQSRIAAMQLMIEEERRMAADALAEARGRLGLRPDAPLPAFAAPDVSEINPDNAAIVLLAAARTTEANAMIKMAHASANPMTSVGVRFEQERRAMGNDNTVGIALMTDLPFRSRRYARADVRAAEAERSAAETDATAARYRITAALTRVDRAERLAATARRLSSETLARLNAELDTMLSSASVGTAVMGESTVLQTVELLEMATDTDLQVIRSDTAVRTARAELWRYLPTNRFPNPNRTELP</sequence>
<dbReference type="AlphaFoldDB" id="A0A1D8AT83"/>
<feature type="signal peptide" evidence="2">
    <location>
        <begin position="1"/>
        <end position="22"/>
    </location>
</feature>
<evidence type="ECO:0000256" key="1">
    <source>
        <dbReference type="ARBA" id="ARBA00007613"/>
    </source>
</evidence>
<evidence type="ECO:0000313" key="3">
    <source>
        <dbReference type="EMBL" id="AOS44070.1"/>
    </source>
</evidence>
<dbReference type="STRING" id="1838286.Verru16b_01131"/>
<protein>
    <submittedName>
        <fullName evidence="3">Outer membrane efflux protein</fullName>
    </submittedName>
</protein>
<dbReference type="Gene3D" id="1.20.1600.10">
    <property type="entry name" value="Outer membrane efflux proteins (OEP)"/>
    <property type="match status" value="1"/>
</dbReference>
<dbReference type="RefSeq" id="WP_157772251.1">
    <property type="nucleotide sequence ID" value="NZ_CP016094.1"/>
</dbReference>
<keyword evidence="4" id="KW-1185">Reference proteome</keyword>
<accession>A0A1D8AT83</accession>
<gene>
    <name evidence="3" type="ORF">Verru16b_01131</name>
</gene>
<dbReference type="EMBL" id="CP016094">
    <property type="protein sequence ID" value="AOS44070.1"/>
    <property type="molecule type" value="Genomic_DNA"/>
</dbReference>
<evidence type="ECO:0000313" key="4">
    <source>
        <dbReference type="Proteomes" id="UP000095228"/>
    </source>
</evidence>
<feature type="chain" id="PRO_5009105086" evidence="2">
    <location>
        <begin position="23"/>
        <end position="419"/>
    </location>
</feature>
<dbReference type="SUPFAM" id="SSF56954">
    <property type="entry name" value="Outer membrane efflux proteins (OEP)"/>
    <property type="match status" value="1"/>
</dbReference>
<reference evidence="3 4" key="1">
    <citation type="submission" date="2016-06" db="EMBL/GenBank/DDBJ databases">
        <title>Three novel species with peptidoglycan cell walls form the new genus Lacunisphaera gen. nov. in the family Opitutaceae of the verrucomicrobial subdivision 4.</title>
        <authorList>
            <person name="Rast P."/>
            <person name="Gloeckner I."/>
            <person name="Jogler M."/>
            <person name="Boedeker C."/>
            <person name="Jeske O."/>
            <person name="Wiegand S."/>
            <person name="Reinhardt R."/>
            <person name="Schumann P."/>
            <person name="Rohde M."/>
            <person name="Spring S."/>
            <person name="Gloeckner F.O."/>
            <person name="Jogler C."/>
        </authorList>
    </citation>
    <scope>NUCLEOTIDE SEQUENCE [LARGE SCALE GENOMIC DNA]</scope>
    <source>
        <strain evidence="3 4">IG16b</strain>
    </source>
</reference>
<dbReference type="KEGG" id="obg:Verru16b_01131"/>
<dbReference type="Proteomes" id="UP000095228">
    <property type="component" value="Chromosome"/>
</dbReference>
<proteinExistence type="inferred from homology"/>